<keyword evidence="2" id="KW-1185">Reference proteome</keyword>
<comment type="caution">
    <text evidence="1">The sequence shown here is derived from an EMBL/GenBank/DDBJ whole genome shotgun (WGS) entry which is preliminary data.</text>
</comment>
<dbReference type="Proteomes" id="UP001165341">
    <property type="component" value="Unassembled WGS sequence"/>
</dbReference>
<dbReference type="Pfam" id="PF18555">
    <property type="entry name" value="MobL"/>
    <property type="match status" value="1"/>
</dbReference>
<reference evidence="1" key="1">
    <citation type="submission" date="2022-03" db="EMBL/GenBank/DDBJ databases">
        <title>Cryobacterium sp. nov. strain ZS14-85, isolated from Antarctic soil.</title>
        <authorList>
            <person name="Li J."/>
            <person name="Niu G."/>
        </authorList>
    </citation>
    <scope>NUCLEOTIDE SEQUENCE</scope>
    <source>
        <strain evidence="1">ZS14-85</strain>
    </source>
</reference>
<dbReference type="RefSeq" id="WP_243013081.1">
    <property type="nucleotide sequence ID" value="NZ_JALGAR010000006.1"/>
</dbReference>
<name>A0AA41QWT0_9MICO</name>
<dbReference type="EMBL" id="JALGAR010000006">
    <property type="protein sequence ID" value="MCI4659590.1"/>
    <property type="molecule type" value="Genomic_DNA"/>
</dbReference>
<protein>
    <submittedName>
        <fullName evidence="1">Relaxase MobL</fullName>
    </submittedName>
</protein>
<evidence type="ECO:0000313" key="2">
    <source>
        <dbReference type="Proteomes" id="UP001165341"/>
    </source>
</evidence>
<accession>A0AA41QWT0</accession>
<proteinExistence type="predicted"/>
<evidence type="ECO:0000313" key="1">
    <source>
        <dbReference type="EMBL" id="MCI4659590.1"/>
    </source>
</evidence>
<organism evidence="1 2">
    <name type="scientific">Cryobacterium zhongshanensis</name>
    <dbReference type="NCBI Taxonomy" id="2928153"/>
    <lineage>
        <taxon>Bacteria</taxon>
        <taxon>Bacillati</taxon>
        <taxon>Actinomycetota</taxon>
        <taxon>Actinomycetes</taxon>
        <taxon>Micrococcales</taxon>
        <taxon>Microbacteriaceae</taxon>
        <taxon>Cryobacterium</taxon>
    </lineage>
</organism>
<dbReference type="AlphaFoldDB" id="A0AA41QWT0"/>
<gene>
    <name evidence="1" type="primary">mobL</name>
    <name evidence="1" type="ORF">MQH31_17440</name>
</gene>
<dbReference type="InterPro" id="IPR041073">
    <property type="entry name" value="MobL"/>
</dbReference>
<sequence length="741" mass="83453">MGLKQDVVVVNEFSVPLPSSNKSGKQGTRGGTPGDYVTRYMARDMATESLAPIRRQRTDAFILRYMAREEATESVEVHNRGQLKRRMSKAQGEGGVAFGYGQVSLSHDQLHSASADIQRLFDEGHTVMKTVLSFDQEYLRKHKIIPEDFVCEKRGDYRGHLDQMKLRLAVMHGLKRMNSALYDDLRYVGVIQVDTEHVHCHLAMVDAGPGQLAKDGTQRGKIGDRAKSFLRRGVDAWLDQKQIVKHLSSAVGYERRNVTTFVKRWAHQQMLRESLPQFLLACLPEDRRLWRSGTNHESMRKPNRIVHQIVGEVLEREGSPMTQAMVEVRAYADHRRKTEGLGIEQWERLVTTGRDRIVERGVNAVYSLLRQLPEDSLRVRTPMLDAMGLDYEAMAQRAHAEGEDADIVGFGFRLRSFAARLEHHTEQREQYHDLVRNWEAADDQGQASAGSRALYEFYLEEEEYHARCGSKYRSFLAFTPSTAVWYKDWTQVSEYGERVISLESMRRDQALRKTKDENEAERIGRDIYGQSGGRYVARGDQASAQTLEERVRRMRATYAGKVDDLRVQLAGQGLRLDLVTDPATGRDVAAVRAGAEYAFEDVKGLDLHHMRYDFAQDVEVGKRTLAAFTTAAGRRAGALEAAVAYLEDSGQGEAVAELPVNDVRMMARLAAEIASNPQAMLPSHVAELAREREILRRSRTVRLSTDLALQLTAQVEQVAFTSVLEDEAEAGIGSGVTAPGE</sequence>